<feature type="transmembrane region" description="Helical" evidence="1">
    <location>
        <begin position="58"/>
        <end position="79"/>
    </location>
</feature>
<evidence type="ECO:0000313" key="2">
    <source>
        <dbReference type="EMBL" id="BAT84732.1"/>
    </source>
</evidence>
<keyword evidence="1" id="KW-1133">Transmembrane helix</keyword>
<dbReference type="AlphaFoldDB" id="A0A0S3RVW2"/>
<keyword evidence="1" id="KW-0472">Membrane</keyword>
<organism evidence="2 3">
    <name type="scientific">Vigna angularis var. angularis</name>
    <dbReference type="NCBI Taxonomy" id="157739"/>
    <lineage>
        <taxon>Eukaryota</taxon>
        <taxon>Viridiplantae</taxon>
        <taxon>Streptophyta</taxon>
        <taxon>Embryophyta</taxon>
        <taxon>Tracheophyta</taxon>
        <taxon>Spermatophyta</taxon>
        <taxon>Magnoliopsida</taxon>
        <taxon>eudicotyledons</taxon>
        <taxon>Gunneridae</taxon>
        <taxon>Pentapetalae</taxon>
        <taxon>rosids</taxon>
        <taxon>fabids</taxon>
        <taxon>Fabales</taxon>
        <taxon>Fabaceae</taxon>
        <taxon>Papilionoideae</taxon>
        <taxon>50 kb inversion clade</taxon>
        <taxon>NPAAA clade</taxon>
        <taxon>indigoferoid/millettioid clade</taxon>
        <taxon>Phaseoleae</taxon>
        <taxon>Vigna</taxon>
    </lineage>
</organism>
<dbReference type="OrthoDB" id="1106772at2759"/>
<sequence>MGRKNIILYLTLFLAYPVILTKCTSNLTLTFYSCFLYYYIFILSLQKHTHSYQHATNFCTLMATLMKLFFSFAISVILVSKGVSSTTTEPTISASPGVLPYVSAPDISSFFPTPSGYQPLSYDTSSEAPAPAPSSGEFQGKISSASARFHSAALILAVLLSFAVISSNMVIV</sequence>
<proteinExistence type="predicted"/>
<accession>A0A0S3RVW2</accession>
<evidence type="ECO:0000256" key="1">
    <source>
        <dbReference type="SAM" id="Phobius"/>
    </source>
</evidence>
<evidence type="ECO:0000313" key="3">
    <source>
        <dbReference type="Proteomes" id="UP000291084"/>
    </source>
</evidence>
<dbReference type="Proteomes" id="UP000291084">
    <property type="component" value="Chromosome 4"/>
</dbReference>
<dbReference type="PROSITE" id="PS51257">
    <property type="entry name" value="PROKAR_LIPOPROTEIN"/>
    <property type="match status" value="1"/>
</dbReference>
<feature type="transmembrane region" description="Helical" evidence="1">
    <location>
        <begin position="149"/>
        <end position="171"/>
    </location>
</feature>
<reference evidence="2 3" key="1">
    <citation type="journal article" date="2015" name="Sci. Rep.">
        <title>The power of single molecule real-time sequencing technology in the de novo assembly of a eukaryotic genome.</title>
        <authorList>
            <person name="Sakai H."/>
            <person name="Naito K."/>
            <person name="Ogiso-Tanaka E."/>
            <person name="Takahashi Y."/>
            <person name="Iseki K."/>
            <person name="Muto C."/>
            <person name="Satou K."/>
            <person name="Teruya K."/>
            <person name="Shiroma A."/>
            <person name="Shimoji M."/>
            <person name="Hirano T."/>
            <person name="Itoh T."/>
            <person name="Kaga A."/>
            <person name="Tomooka N."/>
        </authorList>
    </citation>
    <scope>NUCLEOTIDE SEQUENCE [LARGE SCALE GENOMIC DNA]</scope>
    <source>
        <strain evidence="3">cv. Shumari</strain>
    </source>
</reference>
<keyword evidence="3" id="KW-1185">Reference proteome</keyword>
<protein>
    <submittedName>
        <fullName evidence="2">Uncharacterized protein</fullName>
    </submittedName>
</protein>
<feature type="transmembrane region" description="Helical" evidence="1">
    <location>
        <begin position="27"/>
        <end position="46"/>
    </location>
</feature>
<gene>
    <name evidence="2" type="primary">Vigan.04G217400</name>
    <name evidence="2" type="ORF">VIGAN_04217400</name>
</gene>
<name>A0A0S3RVW2_PHAAN</name>
<dbReference type="EMBL" id="AP015037">
    <property type="protein sequence ID" value="BAT84732.1"/>
    <property type="molecule type" value="Genomic_DNA"/>
</dbReference>
<keyword evidence="1" id="KW-0812">Transmembrane</keyword>